<dbReference type="RefSeq" id="WP_053222190.1">
    <property type="nucleotide sequence ID" value="NZ_JSVA01000004.1"/>
</dbReference>
<dbReference type="PROSITE" id="PS51257">
    <property type="entry name" value="PROKAR_LIPOPROTEIN"/>
    <property type="match status" value="1"/>
</dbReference>
<accession>A0A0L8ANZ3</accession>
<reference evidence="2" key="1">
    <citation type="submission" date="2014-11" db="EMBL/GenBank/DDBJ databases">
        <title>Genome sequencing of Roseivirga sp. D-25.</title>
        <authorList>
            <person name="Selvaratnam C."/>
            <person name="Thevarajoo S."/>
            <person name="Goh K.M."/>
            <person name="Eee R."/>
            <person name="Chan K.-G."/>
            <person name="Chong C.S."/>
        </authorList>
    </citation>
    <scope>NUCLEOTIDE SEQUENCE [LARGE SCALE GENOMIC DNA]</scope>
    <source>
        <strain evidence="2">D-25</strain>
    </source>
</reference>
<dbReference type="OrthoDB" id="9785180at2"/>
<comment type="caution">
    <text evidence="1">The sequence shown here is derived from an EMBL/GenBank/DDBJ whole genome shotgun (WGS) entry which is preliminary data.</text>
</comment>
<evidence type="ECO:0000313" key="1">
    <source>
        <dbReference type="EMBL" id="KOF03971.1"/>
    </source>
</evidence>
<dbReference type="EMBL" id="JSVA01000004">
    <property type="protein sequence ID" value="KOF03971.1"/>
    <property type="molecule type" value="Genomic_DNA"/>
</dbReference>
<keyword evidence="2" id="KW-1185">Reference proteome</keyword>
<name>A0A0L8ANZ3_9BACT</name>
<evidence type="ECO:0000313" key="2">
    <source>
        <dbReference type="Proteomes" id="UP000036908"/>
    </source>
</evidence>
<protein>
    <submittedName>
        <fullName evidence="1">Uncharacterized protein</fullName>
    </submittedName>
</protein>
<proteinExistence type="predicted"/>
<dbReference type="PATRIC" id="fig|1566026.4.peg.2349"/>
<dbReference type="Proteomes" id="UP000036908">
    <property type="component" value="Unassembled WGS sequence"/>
</dbReference>
<dbReference type="AlphaFoldDB" id="A0A0L8ANZ3"/>
<organism evidence="1 2">
    <name type="scientific">Roseivirga seohaensis subsp. aquiponti</name>
    <dbReference type="NCBI Taxonomy" id="1566026"/>
    <lineage>
        <taxon>Bacteria</taxon>
        <taxon>Pseudomonadati</taxon>
        <taxon>Bacteroidota</taxon>
        <taxon>Cytophagia</taxon>
        <taxon>Cytophagales</taxon>
        <taxon>Roseivirgaceae</taxon>
        <taxon>Roseivirga</taxon>
    </lineage>
</organism>
<gene>
    <name evidence="1" type="ORF">OB69_02900</name>
</gene>
<sequence length="291" mass="34798">MKKGKYYILLIILLAVSSCEFLGMESESKMDNTENLVARVGNTFLYKTDISDLTDPSMSEEDSARITERFIDTWIKKELFVREASSNSKIDQTEIQRKVEAYRYTLISYEYQKLMVEQQLNREVSEEEIKQYYSDNIDNFQLRQNILRGRYLKILQAAQKKADVRRWMKSDRPEDLESLKSYGFQFASDFSLQDSTWINFDDLTKNSPFSTIENKIQFLRRNRYVEESDSLYLYLFRIHEFKLSEQVSPLEYVKEDIKNIIINKRKVEIAKSLENKVYERAKKNEDYEIYK</sequence>